<accession>A0AAU8FXY9</accession>
<dbReference type="RefSeq" id="WP_353707270.1">
    <property type="nucleotide sequence ID" value="NZ_CP159290.1"/>
</dbReference>
<protein>
    <submittedName>
        <fullName evidence="1">Uncharacterized protein</fullName>
    </submittedName>
</protein>
<evidence type="ECO:0000313" key="1">
    <source>
        <dbReference type="EMBL" id="XCH28862.1"/>
    </source>
</evidence>
<dbReference type="AlphaFoldDB" id="A0AAU8FXY9"/>
<gene>
    <name evidence="1" type="ORF">ABRQ22_14785</name>
</gene>
<organism evidence="1">
    <name type="scientific">Cellulosimicrobium sp. ES-005</name>
    <dbReference type="NCBI Taxonomy" id="3163031"/>
    <lineage>
        <taxon>Bacteria</taxon>
        <taxon>Bacillati</taxon>
        <taxon>Actinomycetota</taxon>
        <taxon>Actinomycetes</taxon>
        <taxon>Micrococcales</taxon>
        <taxon>Promicromonosporaceae</taxon>
        <taxon>Cellulosimicrobium</taxon>
    </lineage>
</organism>
<sequence>MGRSILPAPGAVEVLYFALPDADDVKASWLEYLREDDPEATLDDVSDDIVEQDHEHVYSDLIDRLPEALSERYPSFYAEDESTWSGRENRVVATNGMADVLVTQYGDLIAVSIAARSDRRTHGGWADTDWWRHEETLREGWTKRMAKHLAGVIREAVYLEEYGKLGTFSDGTSVYTKAA</sequence>
<dbReference type="EMBL" id="CP159290">
    <property type="protein sequence ID" value="XCH28862.1"/>
    <property type="molecule type" value="Genomic_DNA"/>
</dbReference>
<proteinExistence type="predicted"/>
<reference evidence="1" key="1">
    <citation type="submission" date="2024-06" db="EMBL/GenBank/DDBJ databases">
        <title>Complete genome sequence of the cellulolytic actinobacterium, Cellulosimicrobium ES-005.</title>
        <authorList>
            <person name="Matthews C.T."/>
            <person name="Underwood K.D."/>
            <person name="Ghanchi K.M."/>
            <person name="Fields S.D."/>
            <person name="Gardner S.G."/>
        </authorList>
    </citation>
    <scope>NUCLEOTIDE SEQUENCE</scope>
    <source>
        <strain evidence="1">ES-005</strain>
    </source>
</reference>
<name>A0AAU8FXY9_9MICO</name>